<dbReference type="Proteomes" id="UP000758856">
    <property type="component" value="Unassembled WGS sequence"/>
</dbReference>
<dbReference type="AlphaFoldDB" id="A0A9W6IY22"/>
<evidence type="ECO:0000256" key="1">
    <source>
        <dbReference type="ARBA" id="ARBA00022982"/>
    </source>
</evidence>
<evidence type="ECO:0000313" key="3">
    <source>
        <dbReference type="EMBL" id="GLK57255.1"/>
    </source>
</evidence>
<dbReference type="InterPro" id="IPR014729">
    <property type="entry name" value="Rossmann-like_a/b/a_fold"/>
</dbReference>
<dbReference type="EMBL" id="JAFBCY010000005">
    <property type="protein sequence ID" value="MBM7853530.1"/>
    <property type="molecule type" value="Genomic_DNA"/>
</dbReference>
<dbReference type="RefSeq" id="WP_204951975.1">
    <property type="nucleotide sequence ID" value="NZ_BSFF01000009.1"/>
</dbReference>
<reference evidence="3" key="3">
    <citation type="submission" date="2023-01" db="EMBL/GenBank/DDBJ databases">
        <authorList>
            <person name="Sun Q."/>
            <person name="Evtushenko L."/>
        </authorList>
    </citation>
    <scope>NUCLEOTIDE SEQUENCE</scope>
    <source>
        <strain evidence="3">VKM B-1606</strain>
    </source>
</reference>
<evidence type="ECO:0000313" key="4">
    <source>
        <dbReference type="EMBL" id="MBM7853530.1"/>
    </source>
</evidence>
<reference evidence="3" key="1">
    <citation type="journal article" date="2014" name="Int. J. Syst. Evol. Microbiol.">
        <title>Complete genome sequence of Corynebacterium casei LMG S-19264T (=DSM 44701T), isolated from a smear-ripened cheese.</title>
        <authorList>
            <consortium name="US DOE Joint Genome Institute (JGI-PGF)"/>
            <person name="Walter F."/>
            <person name="Albersmeier A."/>
            <person name="Kalinowski J."/>
            <person name="Ruckert C."/>
        </authorList>
    </citation>
    <scope>NUCLEOTIDE SEQUENCE</scope>
    <source>
        <strain evidence="3">VKM B-1606</strain>
    </source>
</reference>
<sequence>MKVVVLLSAGRHPVSGLGALPRLEAQAIRLGAALGPMRGLHAGPDAEAVAEALGRGLSEIDHVALGAGADPVPALAAALRAAAPDVVLAGRRGQGGDETGLVPYALARALGATLIPDVIAARPGSEPGVIEVEQALPKGAARRLVVRSPVVLTVHSAAPEPRPYAFGQVRRGRIEPLAVSAPEEPAAVAIAEKPYRARPKMMRGAPAGGSAADRLKAATGGGEAVQADVMVSPEPREAARAILAYLRQVGVLPPPARAG</sequence>
<protein>
    <submittedName>
        <fullName evidence="4">Electron transfer flavoprotein beta subunit</fullName>
    </submittedName>
    <submittedName>
        <fullName evidence="3">Electron transfer flavoprotein subunit beta</fullName>
    </submittedName>
</protein>
<gene>
    <name evidence="3" type="ORF">GCM10008170_32750</name>
    <name evidence="4" type="ORF">JOD31_003791</name>
</gene>
<dbReference type="Pfam" id="PF01012">
    <property type="entry name" value="ETF"/>
    <property type="match status" value="1"/>
</dbReference>
<feature type="domain" description="Electron transfer flavoprotein alpha/beta-subunit N-terminal" evidence="2">
    <location>
        <begin position="26"/>
        <end position="179"/>
    </location>
</feature>
<keyword evidence="5" id="KW-1185">Reference proteome</keyword>
<proteinExistence type="predicted"/>
<keyword evidence="1" id="KW-0813">Transport</keyword>
<dbReference type="Proteomes" id="UP001143400">
    <property type="component" value="Unassembled WGS sequence"/>
</dbReference>
<dbReference type="InterPro" id="IPR014730">
    <property type="entry name" value="ETF_a/b_N"/>
</dbReference>
<evidence type="ECO:0000259" key="2">
    <source>
        <dbReference type="Pfam" id="PF01012"/>
    </source>
</evidence>
<name>A0A9W6IY22_9HYPH</name>
<evidence type="ECO:0000313" key="5">
    <source>
        <dbReference type="Proteomes" id="UP000758856"/>
    </source>
</evidence>
<dbReference type="SUPFAM" id="SSF52402">
    <property type="entry name" value="Adenine nucleotide alpha hydrolases-like"/>
    <property type="match status" value="1"/>
</dbReference>
<dbReference type="EMBL" id="BSFF01000009">
    <property type="protein sequence ID" value="GLK57255.1"/>
    <property type="molecule type" value="Genomic_DNA"/>
</dbReference>
<comment type="caution">
    <text evidence="3">The sequence shown here is derived from an EMBL/GenBank/DDBJ whole genome shotgun (WGS) entry which is preliminary data.</text>
</comment>
<dbReference type="Gene3D" id="3.40.50.620">
    <property type="entry name" value="HUPs"/>
    <property type="match status" value="1"/>
</dbReference>
<accession>A0A9W6IY22</accession>
<keyword evidence="1" id="KW-0249">Electron transport</keyword>
<organism evidence="3 6">
    <name type="scientific">Methylopila capsulata</name>
    <dbReference type="NCBI Taxonomy" id="61654"/>
    <lineage>
        <taxon>Bacteria</taxon>
        <taxon>Pseudomonadati</taxon>
        <taxon>Pseudomonadota</taxon>
        <taxon>Alphaproteobacteria</taxon>
        <taxon>Hyphomicrobiales</taxon>
        <taxon>Methylopilaceae</taxon>
        <taxon>Methylopila</taxon>
    </lineage>
</organism>
<evidence type="ECO:0000313" key="6">
    <source>
        <dbReference type="Proteomes" id="UP001143400"/>
    </source>
</evidence>
<reference evidence="4 5" key="2">
    <citation type="submission" date="2021-01" db="EMBL/GenBank/DDBJ databases">
        <title>Genomic Encyclopedia of Type Strains, Phase IV (KMG-IV): sequencing the most valuable type-strain genomes for metagenomic binning, comparative biology and taxonomic classification.</title>
        <authorList>
            <person name="Goeker M."/>
        </authorList>
    </citation>
    <scope>NUCLEOTIDE SEQUENCE [LARGE SCALE GENOMIC DNA]</scope>
    <source>
        <strain evidence="4 5">DSM 6130</strain>
    </source>
</reference>